<accession>A0A9X8EF85</accession>
<comment type="caution">
    <text evidence="2">The sequence shown here is derived from an EMBL/GenBank/DDBJ whole genome shotgun (WGS) entry which is preliminary data.</text>
</comment>
<feature type="transmembrane region" description="Helical" evidence="1">
    <location>
        <begin position="33"/>
        <end position="50"/>
    </location>
</feature>
<dbReference type="GeneID" id="87481034"/>
<reference evidence="2 3" key="1">
    <citation type="submission" date="2018-11" db="EMBL/GenBank/DDBJ databases">
        <title>Genomic analyses of the natural microbiome of Caenorhabditis elegans.</title>
        <authorList>
            <person name="Samuel B."/>
        </authorList>
    </citation>
    <scope>NUCLEOTIDE SEQUENCE [LARGE SCALE GENOMIC DNA]</scope>
    <source>
        <strain evidence="2 3">BIGb0473</strain>
    </source>
</reference>
<proteinExistence type="predicted"/>
<feature type="transmembrane region" description="Helical" evidence="1">
    <location>
        <begin position="6"/>
        <end position="26"/>
    </location>
</feature>
<dbReference type="EMBL" id="RJUR01000014">
    <property type="protein sequence ID" value="ROQ48787.1"/>
    <property type="molecule type" value="Genomic_DNA"/>
</dbReference>
<keyword evidence="1" id="KW-0472">Membrane</keyword>
<evidence type="ECO:0000313" key="2">
    <source>
        <dbReference type="EMBL" id="ROQ48787.1"/>
    </source>
</evidence>
<dbReference type="AlphaFoldDB" id="A0A9X8EF85"/>
<organism evidence="2 3">
    <name type="scientific">Pseudomonas putida</name>
    <name type="common">Arthrobacter siderocapsulatus</name>
    <dbReference type="NCBI Taxonomy" id="303"/>
    <lineage>
        <taxon>Bacteria</taxon>
        <taxon>Pseudomonadati</taxon>
        <taxon>Pseudomonadota</taxon>
        <taxon>Gammaproteobacteria</taxon>
        <taxon>Pseudomonadales</taxon>
        <taxon>Pseudomonadaceae</taxon>
        <taxon>Pseudomonas</taxon>
    </lineage>
</organism>
<keyword evidence="1" id="KW-1133">Transmembrane helix</keyword>
<name>A0A9X8EF85_PSEPU</name>
<evidence type="ECO:0008006" key="4">
    <source>
        <dbReference type="Google" id="ProtNLM"/>
    </source>
</evidence>
<gene>
    <name evidence="2" type="ORF">EDF85_3089</name>
</gene>
<sequence>MKGLDWIDLLQWPAMLLTLVAAWWIGSRQPRRRRIGFCCFMASNLLWVVWGWQTEAWALIVLQFCLCAMNLRGLKKNTSTHAACPKESAS</sequence>
<evidence type="ECO:0000256" key="1">
    <source>
        <dbReference type="SAM" id="Phobius"/>
    </source>
</evidence>
<dbReference type="RefSeq" id="WP_078481216.1">
    <property type="nucleotide sequence ID" value="NZ_LKGZ01000001.1"/>
</dbReference>
<feature type="transmembrane region" description="Helical" evidence="1">
    <location>
        <begin position="56"/>
        <end position="74"/>
    </location>
</feature>
<dbReference type="Proteomes" id="UP000269115">
    <property type="component" value="Unassembled WGS sequence"/>
</dbReference>
<evidence type="ECO:0000313" key="3">
    <source>
        <dbReference type="Proteomes" id="UP000269115"/>
    </source>
</evidence>
<protein>
    <recommendedName>
        <fullName evidence="4">Amino acid transporter</fullName>
    </recommendedName>
</protein>
<keyword evidence="1" id="KW-0812">Transmembrane</keyword>